<keyword evidence="1" id="KW-0812">Transmembrane</keyword>
<dbReference type="AlphaFoldDB" id="A0A364N536"/>
<feature type="domain" description="DUF6594" evidence="2">
    <location>
        <begin position="175"/>
        <end position="470"/>
    </location>
</feature>
<evidence type="ECO:0000313" key="4">
    <source>
        <dbReference type="Proteomes" id="UP000249619"/>
    </source>
</evidence>
<evidence type="ECO:0000313" key="3">
    <source>
        <dbReference type="EMBL" id="RAR12146.1"/>
    </source>
</evidence>
<dbReference type="STRING" id="183478.A0A364N536"/>
<evidence type="ECO:0000259" key="2">
    <source>
        <dbReference type="Pfam" id="PF20237"/>
    </source>
</evidence>
<name>A0A364N536_STELY</name>
<feature type="transmembrane region" description="Helical" evidence="1">
    <location>
        <begin position="458"/>
        <end position="478"/>
    </location>
</feature>
<evidence type="ECO:0000256" key="1">
    <source>
        <dbReference type="SAM" id="Phobius"/>
    </source>
</evidence>
<accession>A0A364N536</accession>
<feature type="transmembrane region" description="Helical" evidence="1">
    <location>
        <begin position="432"/>
        <end position="451"/>
    </location>
</feature>
<dbReference type="Proteomes" id="UP000249619">
    <property type="component" value="Unassembled WGS sequence"/>
</dbReference>
<dbReference type="Pfam" id="PF20237">
    <property type="entry name" value="DUF6594"/>
    <property type="match status" value="1"/>
</dbReference>
<keyword evidence="1" id="KW-0472">Membrane</keyword>
<dbReference type="PANTHER" id="PTHR34502:SF3">
    <property type="entry name" value="DUF6594 DOMAIN-CONTAINING PROTEIN"/>
    <property type="match status" value="1"/>
</dbReference>
<dbReference type="InterPro" id="IPR046529">
    <property type="entry name" value="DUF6594"/>
</dbReference>
<keyword evidence="1" id="KW-1133">Transmembrane helix</keyword>
<dbReference type="PANTHER" id="PTHR34502">
    <property type="entry name" value="DUF6594 DOMAIN-CONTAINING PROTEIN-RELATED"/>
    <property type="match status" value="1"/>
</dbReference>
<keyword evidence="4" id="KW-1185">Reference proteome</keyword>
<feature type="transmembrane region" description="Helical" evidence="1">
    <location>
        <begin position="379"/>
        <end position="400"/>
    </location>
</feature>
<organism evidence="3 4">
    <name type="scientific">Stemphylium lycopersici</name>
    <name type="common">Tomato gray leaf spot disease fungus</name>
    <name type="synonym">Thyrospora lycopersici</name>
    <dbReference type="NCBI Taxonomy" id="183478"/>
    <lineage>
        <taxon>Eukaryota</taxon>
        <taxon>Fungi</taxon>
        <taxon>Dikarya</taxon>
        <taxon>Ascomycota</taxon>
        <taxon>Pezizomycotina</taxon>
        <taxon>Dothideomycetes</taxon>
        <taxon>Pleosporomycetidae</taxon>
        <taxon>Pleosporales</taxon>
        <taxon>Pleosporineae</taxon>
        <taxon>Pleosporaceae</taxon>
        <taxon>Stemphylium</taxon>
    </lineage>
</organism>
<comment type="caution">
    <text evidence="3">The sequence shown here is derived from an EMBL/GenBank/DDBJ whole genome shotgun (WGS) entry which is preliminary data.</text>
</comment>
<protein>
    <recommendedName>
        <fullName evidence="2">DUF6594 domain-containing protein</fullName>
    </recommendedName>
</protein>
<gene>
    <name evidence="3" type="ORF">DDE83_004275</name>
</gene>
<sequence>MASNALEEQPAQVAEHEYLHPPLGDGVPETKSGVAVNPNPTQQFVWAVRESSRPFAVPSLVCGPRLTSCLIMAPPRTMTGDTFTDEKIPQSPVSPTNTDATLTGDGFVEVAEDGRSTIQPSMRTNSFDVENAQPQSEKKRPTLLSRVTDSFRPEPEPEYVTENRTRKLEETPEGFPRLAAFQSSETNFALYRSFSYLHSRVLLDLQDEITSLEKELDEIDWQDFDADPMRLKSRDFDASQRDDEGEPRSRRVILREIKAKLIEYDEVLIKARKLESFQRPSDRNYRSVRRYFYNEKPLLDAETDAIRSKEDIVSLHNGREWASFDGGVETMIGLTDRFLKKVFRLKNRPLQKYFRTPEAQEKTTDPHISFYSSSRIDTLVNILITVVIFCLLVVPVILMYQLTNTASHVEVDASGNTTSTTMDINKRDTLNAVGVLMVFTLLFSAAMSLLTKAARHELFAASAAYCAILVVFIGNFTGPGN</sequence>
<dbReference type="EMBL" id="QGDH01000052">
    <property type="protein sequence ID" value="RAR12146.1"/>
    <property type="molecule type" value="Genomic_DNA"/>
</dbReference>
<reference evidence="4" key="1">
    <citation type="submission" date="2018-05" db="EMBL/GenBank/DDBJ databases">
        <title>Draft genome sequence of Stemphylium lycopersici strain CIDEFI 213.</title>
        <authorList>
            <person name="Medina R."/>
            <person name="Franco M.E.E."/>
            <person name="Lucentini C.G."/>
            <person name="Saparrat M.C.N."/>
            <person name="Balatti P.A."/>
        </authorList>
    </citation>
    <scope>NUCLEOTIDE SEQUENCE [LARGE SCALE GENOMIC DNA]</scope>
    <source>
        <strain evidence="4">CIDEFI 213</strain>
    </source>
</reference>
<proteinExistence type="predicted"/>